<dbReference type="PANTHER" id="PTHR13043">
    <property type="entry name" value="EXOCYST COMPLEX COMPONENT SEC5"/>
    <property type="match status" value="1"/>
</dbReference>
<gene>
    <name evidence="7" type="primary">SEC5</name>
    <name evidence="7" type="ORF">IWQ62_002484</name>
</gene>
<protein>
    <recommendedName>
        <fullName evidence="4">Exocyst complex component SEC5</fullName>
    </recommendedName>
</protein>
<evidence type="ECO:0000256" key="3">
    <source>
        <dbReference type="ARBA" id="ARBA00022483"/>
    </source>
</evidence>
<keyword evidence="8" id="KW-1185">Reference proteome</keyword>
<dbReference type="InterPro" id="IPR029175">
    <property type="entry name" value="EXOC2/Sec5"/>
</dbReference>
<dbReference type="InterPro" id="IPR039481">
    <property type="entry name" value="EXOC2/Sec5_N_dom"/>
</dbReference>
<evidence type="ECO:0000313" key="7">
    <source>
        <dbReference type="EMBL" id="KAJ1966226.1"/>
    </source>
</evidence>
<feature type="region of interest" description="Disordered" evidence="5">
    <location>
        <begin position="298"/>
        <end position="324"/>
    </location>
</feature>
<comment type="caution">
    <text evidence="7">The sequence shown here is derived from an EMBL/GenBank/DDBJ whole genome shotgun (WGS) entry which is preliminary data.</text>
</comment>
<feature type="region of interest" description="Disordered" evidence="5">
    <location>
        <begin position="602"/>
        <end position="633"/>
    </location>
</feature>
<feature type="region of interest" description="Disordered" evidence="5">
    <location>
        <begin position="1123"/>
        <end position="1142"/>
    </location>
</feature>
<feature type="compositionally biased region" description="Polar residues" evidence="5">
    <location>
        <begin position="41"/>
        <end position="53"/>
    </location>
</feature>
<dbReference type="OrthoDB" id="26242at2759"/>
<dbReference type="AlphaFoldDB" id="A0A9W8APW5"/>
<sequence>MADDQEVLRFYQLDTFRPEVWPTDHIVGDTGSHGRQRESSAYRNSQRASTTASERVASSAHDAASIQTRTDSIHSSDRGTMVYVQRMTDQTKDWDPLGIKQSVFTSIPVLTKITTEGGDVGPESKEKELKAKFSVSNRRFSPRQFLYEVHKDSTHEELSTGLKNLRLLVDQRSVALKGLVQNNFDRFVSARSKIDVLDRDLRGRDTDGSGSYGTAALEGTLGAAAECAGETYGPIVQSRLRAEQVRNTLSFVKRYRFFFQLPHNLREFIKHEKFEAAVREYHKGKELYHSLIVTQPTPYGQSGKSKAPLPRSTDSNLADGAPTGGLKTEVSPALKRIFDKVWEAVDITIAELNKALFKHLSQPWQSVESQEKVIGYVLDIGAEQAKDPVMYYLQSQLEWINERLTTVHANYIEKVDHMIQNYHERMRPAGSAGADSDDSNPTAGFYRRSQEFLKALRVKDTSEYDVLFSKDLAYRRWRSAMNCVKQLSSVLTQHLPDFWKLAKLFMDEQFSGTDPTRSGKRGGVTGANKKQFQSMAQQIVDLFIVLVSDVFKLSDPTYSALPLNSGSDGSRSGVSPGCLASRLKVQLRATVVGHPVLDAVTSGSNEESQVSMESTGTQRVTSSRATGGSSNSPATIDYPDTHCLIAGHFLSGVIESLVTTANDTIRLHVSYGVHEAFAEWILTMKSAVLHRLCRAWMSDSKGLYVYEDWVIEDVTLKNKVFKITKGKVVYPSLATTRLLSLFHDLQSQMLQVLMSIYRSVLIQSSGPNDQTTSGNNVAGSSAYPAFNPAELGPLPKAVISGGVTSPQSGGGSNAQSPAILPPPRSGQQRRSVRTSDSLIQPIKMAFFGTLYTFLDSLHYLATTALHGTGTNTPSLTGLVSNTSDADSSSMGLSELSRWSITSTIVGSEPDILESLPSRHYYHHHQRARLDQANHRSLLLTLCNLIEMRTTLFPAQLDFFIKAFQTQAAREKNLLTRTMRRLDGLLFDRYVLHKTQHLTDIVRHGVLGNGFNWCLESTPQDIQPYVNEALLFMVFIHAEITTITLKPGTLLSRTLQVLSLNLSQELLDSFRWIDSFSEAGALQATLECHLCERTLKKYLDEAARENLQLLKGYLNTMAARSATQSKTTAASPGGDRSSPNATASAFSPEEWRVMLDILEQVQHRTMVQFRCLAGETTASK</sequence>
<dbReference type="GO" id="GO:0015031">
    <property type="term" value="P:protein transport"/>
    <property type="evidence" value="ECO:0007669"/>
    <property type="project" value="UniProtKB-KW"/>
</dbReference>
<dbReference type="EMBL" id="JANBPY010000531">
    <property type="protein sequence ID" value="KAJ1966226.1"/>
    <property type="molecule type" value="Genomic_DNA"/>
</dbReference>
<evidence type="ECO:0000259" key="6">
    <source>
        <dbReference type="Pfam" id="PF15469"/>
    </source>
</evidence>
<name>A0A9W8APW5_9FUNG</name>
<feature type="domain" description="Exocyst complex component EXOC2/Sec5 N-terminal" evidence="6">
    <location>
        <begin position="830"/>
        <end position="1171"/>
    </location>
</feature>
<evidence type="ECO:0000256" key="5">
    <source>
        <dbReference type="SAM" id="MobiDB-lite"/>
    </source>
</evidence>
<evidence type="ECO:0000256" key="2">
    <source>
        <dbReference type="ARBA" id="ARBA00022448"/>
    </source>
</evidence>
<dbReference type="Pfam" id="PF15469">
    <property type="entry name" value="Sec5"/>
    <property type="match status" value="2"/>
</dbReference>
<comment type="similarity">
    <text evidence="1 4">Belongs to the SEC5 family.</text>
</comment>
<dbReference type="Proteomes" id="UP001150925">
    <property type="component" value="Unassembled WGS sequence"/>
</dbReference>
<organism evidence="7 8">
    <name type="scientific">Dispira parvispora</name>
    <dbReference type="NCBI Taxonomy" id="1520584"/>
    <lineage>
        <taxon>Eukaryota</taxon>
        <taxon>Fungi</taxon>
        <taxon>Fungi incertae sedis</taxon>
        <taxon>Zoopagomycota</taxon>
        <taxon>Kickxellomycotina</taxon>
        <taxon>Dimargaritomycetes</taxon>
        <taxon>Dimargaritales</taxon>
        <taxon>Dimargaritaceae</taxon>
        <taxon>Dispira</taxon>
    </lineage>
</organism>
<keyword evidence="3 4" id="KW-0268">Exocytosis</keyword>
<keyword evidence="2 4" id="KW-0813">Transport</keyword>
<feature type="compositionally biased region" description="Polar residues" evidence="5">
    <location>
        <begin position="825"/>
        <end position="835"/>
    </location>
</feature>
<evidence type="ECO:0000313" key="8">
    <source>
        <dbReference type="Proteomes" id="UP001150925"/>
    </source>
</evidence>
<comment type="subunit">
    <text evidence="4">Component of the exocyst complex.</text>
</comment>
<feature type="region of interest" description="Disordered" evidence="5">
    <location>
        <begin position="797"/>
        <end position="835"/>
    </location>
</feature>
<dbReference type="GO" id="GO:0006893">
    <property type="term" value="P:Golgi to plasma membrane transport"/>
    <property type="evidence" value="ECO:0007669"/>
    <property type="project" value="UniProtKB-UniRule"/>
</dbReference>
<keyword evidence="4" id="KW-0653">Protein transport</keyword>
<evidence type="ECO:0000256" key="4">
    <source>
        <dbReference type="RuleBase" id="RU365069"/>
    </source>
</evidence>
<dbReference type="GO" id="GO:0006887">
    <property type="term" value="P:exocytosis"/>
    <property type="evidence" value="ECO:0007669"/>
    <property type="project" value="UniProtKB-KW"/>
</dbReference>
<dbReference type="GO" id="GO:0000145">
    <property type="term" value="C:exocyst"/>
    <property type="evidence" value="ECO:0007669"/>
    <property type="project" value="UniProtKB-UniRule"/>
</dbReference>
<reference evidence="7" key="1">
    <citation type="submission" date="2022-07" db="EMBL/GenBank/DDBJ databases">
        <title>Phylogenomic reconstructions and comparative analyses of Kickxellomycotina fungi.</title>
        <authorList>
            <person name="Reynolds N.K."/>
            <person name="Stajich J.E."/>
            <person name="Barry K."/>
            <person name="Grigoriev I.V."/>
            <person name="Crous P."/>
            <person name="Smith M.E."/>
        </authorList>
    </citation>
    <scope>NUCLEOTIDE SEQUENCE</scope>
    <source>
        <strain evidence="7">RSA 1196</strain>
    </source>
</reference>
<dbReference type="PANTHER" id="PTHR13043:SF1">
    <property type="entry name" value="EXOCYST COMPLEX COMPONENT 2"/>
    <property type="match status" value="1"/>
</dbReference>
<evidence type="ECO:0000256" key="1">
    <source>
        <dbReference type="ARBA" id="ARBA00010578"/>
    </source>
</evidence>
<proteinExistence type="inferred from homology"/>
<comment type="function">
    <text evidence="4">Component of the exocyst complex involved in the docking of exocytic vesicles with fusion sites on the plasma membrane.</text>
</comment>
<feature type="domain" description="Exocyst complex component EXOC2/Sec5 N-terminal" evidence="6">
    <location>
        <begin position="95"/>
        <end position="756"/>
    </location>
</feature>
<feature type="region of interest" description="Disordered" evidence="5">
    <location>
        <begin position="22"/>
        <end position="75"/>
    </location>
</feature>
<accession>A0A9W8APW5</accession>